<organism evidence="2 3">
    <name type="scientific">Metarhizium guizhouense (strain ARSEF 977)</name>
    <dbReference type="NCBI Taxonomy" id="1276136"/>
    <lineage>
        <taxon>Eukaryota</taxon>
        <taxon>Fungi</taxon>
        <taxon>Dikarya</taxon>
        <taxon>Ascomycota</taxon>
        <taxon>Pezizomycotina</taxon>
        <taxon>Sordariomycetes</taxon>
        <taxon>Hypocreomycetidae</taxon>
        <taxon>Hypocreales</taxon>
        <taxon>Clavicipitaceae</taxon>
        <taxon>Metarhizium</taxon>
    </lineage>
</organism>
<comment type="caution">
    <text evidence="2">The sequence shown here is derived from an EMBL/GenBank/DDBJ whole genome shotgun (WGS) entry which is preliminary data.</text>
</comment>
<accession>A0A0B4HBJ9</accession>
<evidence type="ECO:0000256" key="1">
    <source>
        <dbReference type="SAM" id="Phobius"/>
    </source>
</evidence>
<sequence length="58" mass="6698">MAYGITGVEGYWYNIGFFLGAAFTIPTVIWWADVFWRAVDIPAVKFAKWFESKCITKN</sequence>
<keyword evidence="3" id="KW-1185">Reference proteome</keyword>
<evidence type="ECO:0000313" key="2">
    <source>
        <dbReference type="EMBL" id="KID87191.1"/>
    </source>
</evidence>
<dbReference type="AlphaFoldDB" id="A0A0B4HBJ9"/>
<feature type="transmembrane region" description="Helical" evidence="1">
    <location>
        <begin position="12"/>
        <end position="32"/>
    </location>
</feature>
<name>A0A0B4HBJ9_METGA</name>
<reference evidence="2 3" key="1">
    <citation type="journal article" date="2014" name="Proc. Natl. Acad. Sci. U.S.A.">
        <title>Trajectory and genomic determinants of fungal-pathogen speciation and host adaptation.</title>
        <authorList>
            <person name="Hu X."/>
            <person name="Xiao G."/>
            <person name="Zheng P."/>
            <person name="Shang Y."/>
            <person name="Su Y."/>
            <person name="Zhang X."/>
            <person name="Liu X."/>
            <person name="Zhan S."/>
            <person name="St Leger R.J."/>
            <person name="Wang C."/>
        </authorList>
    </citation>
    <scope>NUCLEOTIDE SEQUENCE [LARGE SCALE GENOMIC DNA]</scope>
    <source>
        <strain evidence="2 3">ARSEF 977</strain>
    </source>
</reference>
<protein>
    <submittedName>
        <fullName evidence="2">Uncharacterized protein</fullName>
    </submittedName>
</protein>
<keyword evidence="1" id="KW-0472">Membrane</keyword>
<keyword evidence="1" id="KW-0812">Transmembrane</keyword>
<proteinExistence type="predicted"/>
<dbReference type="Proteomes" id="UP000031192">
    <property type="component" value="Unassembled WGS sequence"/>
</dbReference>
<dbReference type="HOGENOM" id="CLU_2979612_0_0_1"/>
<gene>
    <name evidence="2" type="ORF">MGU_05601</name>
</gene>
<dbReference type="EMBL" id="AZNH01000017">
    <property type="protein sequence ID" value="KID87191.1"/>
    <property type="molecule type" value="Genomic_DNA"/>
</dbReference>
<keyword evidence="1" id="KW-1133">Transmembrane helix</keyword>
<evidence type="ECO:0000313" key="3">
    <source>
        <dbReference type="Proteomes" id="UP000031192"/>
    </source>
</evidence>